<dbReference type="InterPro" id="IPR001347">
    <property type="entry name" value="SIS_dom"/>
</dbReference>
<gene>
    <name evidence="6" type="ORF">LIP_2337</name>
</gene>
<feature type="domain" description="SIS" evidence="5">
    <location>
        <begin position="130"/>
        <end position="270"/>
    </location>
</feature>
<dbReference type="PANTHER" id="PTHR30514">
    <property type="entry name" value="GLUCOKINASE"/>
    <property type="match status" value="1"/>
</dbReference>
<name>A0A0K2SM39_LIMPI</name>
<dbReference type="GO" id="GO:0003700">
    <property type="term" value="F:DNA-binding transcription factor activity"/>
    <property type="evidence" value="ECO:0007669"/>
    <property type="project" value="InterPro"/>
</dbReference>
<dbReference type="InterPro" id="IPR035472">
    <property type="entry name" value="RpiR-like_SIS"/>
</dbReference>
<dbReference type="InterPro" id="IPR046348">
    <property type="entry name" value="SIS_dom_sf"/>
</dbReference>
<dbReference type="SUPFAM" id="SSF46689">
    <property type="entry name" value="Homeodomain-like"/>
    <property type="match status" value="1"/>
</dbReference>
<evidence type="ECO:0000256" key="2">
    <source>
        <dbReference type="ARBA" id="ARBA00023125"/>
    </source>
</evidence>
<feature type="domain" description="HTH rpiR-type" evidence="4">
    <location>
        <begin position="11"/>
        <end position="87"/>
    </location>
</feature>
<dbReference type="InterPro" id="IPR047640">
    <property type="entry name" value="RpiR-like"/>
</dbReference>
<accession>A0A0K2SM39</accession>
<dbReference type="PROSITE" id="PS51071">
    <property type="entry name" value="HTH_RPIR"/>
    <property type="match status" value="1"/>
</dbReference>
<dbReference type="SUPFAM" id="SSF53697">
    <property type="entry name" value="SIS domain"/>
    <property type="match status" value="1"/>
</dbReference>
<protein>
    <submittedName>
        <fullName evidence="6">Transcriptional regulator</fullName>
    </submittedName>
</protein>
<dbReference type="AlphaFoldDB" id="A0A0K2SM39"/>
<sequence>MQQAPERSPRGGARARIRSLYASLAPAEQKVADYCLEQPQQVVYLSVTELADACGVGESTVIRFAHAAGFSGYQELKLTLATDAALSQGVEGPVSPLDPMDVVVDKITRFNVQVLEDTAHLLDLGQLAAAIHVLTEAPRVEFYGVGASGITALDAKYKFLRIGKSCDAFSDSHLQAMSAANLRKGDVAVGISHSGSTQDTVDSVSIAKSHGATVICITGAARSPITKVSDITLLTSSVESPLEGGALRTKIAQIHVLDLLYTGVSLRLGQAAQEATERTARAVLDKLY</sequence>
<dbReference type="RefSeq" id="WP_068138118.1">
    <property type="nucleotide sequence ID" value="NZ_AP014924.1"/>
</dbReference>
<evidence type="ECO:0000259" key="5">
    <source>
        <dbReference type="PROSITE" id="PS51464"/>
    </source>
</evidence>
<dbReference type="GO" id="GO:0097367">
    <property type="term" value="F:carbohydrate derivative binding"/>
    <property type="evidence" value="ECO:0007669"/>
    <property type="project" value="InterPro"/>
</dbReference>
<organism evidence="6 7">
    <name type="scientific">Limnochorda pilosa</name>
    <dbReference type="NCBI Taxonomy" id="1555112"/>
    <lineage>
        <taxon>Bacteria</taxon>
        <taxon>Bacillati</taxon>
        <taxon>Bacillota</taxon>
        <taxon>Limnochordia</taxon>
        <taxon>Limnochordales</taxon>
        <taxon>Limnochordaceae</taxon>
        <taxon>Limnochorda</taxon>
    </lineage>
</organism>
<dbReference type="Proteomes" id="UP000065807">
    <property type="component" value="Chromosome"/>
</dbReference>
<dbReference type="CDD" id="cd05013">
    <property type="entry name" value="SIS_RpiR"/>
    <property type="match status" value="1"/>
</dbReference>
<dbReference type="Pfam" id="PF01380">
    <property type="entry name" value="SIS"/>
    <property type="match status" value="1"/>
</dbReference>
<dbReference type="InterPro" id="IPR000281">
    <property type="entry name" value="HTH_RpiR"/>
</dbReference>
<dbReference type="GO" id="GO:1901135">
    <property type="term" value="P:carbohydrate derivative metabolic process"/>
    <property type="evidence" value="ECO:0007669"/>
    <property type="project" value="InterPro"/>
</dbReference>
<evidence type="ECO:0000313" key="6">
    <source>
        <dbReference type="EMBL" id="BAS28178.1"/>
    </source>
</evidence>
<dbReference type="PANTHER" id="PTHR30514:SF1">
    <property type="entry name" value="HTH-TYPE TRANSCRIPTIONAL REGULATOR HEXR-RELATED"/>
    <property type="match status" value="1"/>
</dbReference>
<dbReference type="OrthoDB" id="3684496at2"/>
<keyword evidence="2" id="KW-0238">DNA-binding</keyword>
<keyword evidence="1" id="KW-0805">Transcription regulation</keyword>
<evidence type="ECO:0000256" key="1">
    <source>
        <dbReference type="ARBA" id="ARBA00023015"/>
    </source>
</evidence>
<dbReference type="InterPro" id="IPR009057">
    <property type="entry name" value="Homeodomain-like_sf"/>
</dbReference>
<keyword evidence="7" id="KW-1185">Reference proteome</keyword>
<evidence type="ECO:0000313" key="7">
    <source>
        <dbReference type="Proteomes" id="UP000065807"/>
    </source>
</evidence>
<dbReference type="KEGG" id="lpil:LIP_2337"/>
<proteinExistence type="predicted"/>
<dbReference type="GO" id="GO:0003677">
    <property type="term" value="F:DNA binding"/>
    <property type="evidence" value="ECO:0007669"/>
    <property type="project" value="UniProtKB-KW"/>
</dbReference>
<reference evidence="7" key="2">
    <citation type="journal article" date="2016" name="Int. J. Syst. Evol. Microbiol.">
        <title>Complete genome sequence and cell structure of Limnochorda pilosa, a Gram-negative spore-former within the phylum Firmicutes.</title>
        <authorList>
            <person name="Watanabe M."/>
            <person name="Kojima H."/>
            <person name="Fukui M."/>
        </authorList>
    </citation>
    <scope>NUCLEOTIDE SEQUENCE [LARGE SCALE GENOMIC DNA]</scope>
    <source>
        <strain evidence="7">HC45</strain>
    </source>
</reference>
<evidence type="ECO:0000259" key="4">
    <source>
        <dbReference type="PROSITE" id="PS51071"/>
    </source>
</evidence>
<reference evidence="7" key="1">
    <citation type="submission" date="2015-07" db="EMBL/GenBank/DDBJ databases">
        <title>Complete genome sequence and phylogenetic analysis of Limnochorda pilosa.</title>
        <authorList>
            <person name="Watanabe M."/>
            <person name="Kojima H."/>
            <person name="Fukui M."/>
        </authorList>
    </citation>
    <scope>NUCLEOTIDE SEQUENCE [LARGE SCALE GENOMIC DNA]</scope>
    <source>
        <strain evidence="7">HC45</strain>
    </source>
</reference>
<evidence type="ECO:0000256" key="3">
    <source>
        <dbReference type="ARBA" id="ARBA00023163"/>
    </source>
</evidence>
<dbReference type="PROSITE" id="PS51464">
    <property type="entry name" value="SIS"/>
    <property type="match status" value="1"/>
</dbReference>
<dbReference type="STRING" id="1555112.LIP_2337"/>
<dbReference type="EMBL" id="AP014924">
    <property type="protein sequence ID" value="BAS28178.1"/>
    <property type="molecule type" value="Genomic_DNA"/>
</dbReference>
<keyword evidence="3" id="KW-0804">Transcription</keyword>
<dbReference type="PATRIC" id="fig|1555112.3.peg.2383"/>
<dbReference type="Gene3D" id="1.10.10.10">
    <property type="entry name" value="Winged helix-like DNA-binding domain superfamily/Winged helix DNA-binding domain"/>
    <property type="match status" value="1"/>
</dbReference>
<dbReference type="Gene3D" id="3.40.50.10490">
    <property type="entry name" value="Glucose-6-phosphate isomerase like protein, domain 1"/>
    <property type="match status" value="1"/>
</dbReference>
<dbReference type="Pfam" id="PF01418">
    <property type="entry name" value="HTH_6"/>
    <property type="match status" value="1"/>
</dbReference>
<dbReference type="InterPro" id="IPR036388">
    <property type="entry name" value="WH-like_DNA-bd_sf"/>
</dbReference>